<dbReference type="GO" id="GO:0030687">
    <property type="term" value="C:preribosome, large subunit precursor"/>
    <property type="evidence" value="ECO:0007669"/>
    <property type="project" value="TreeGrafter"/>
</dbReference>
<dbReference type="SUPFAM" id="SSF50993">
    <property type="entry name" value="Peptidase/esterase 'gauge' domain"/>
    <property type="match status" value="1"/>
</dbReference>
<accession>A0A1D3D5Y0</accession>
<sequence>MKALPPRKAQFLPSAAEQKKINRYIKMIREGKPIRPPSKHAQEETLRDLWGDNIYSATPAKDKLPPAAKAPKLPLPSHAESYNPPEEYLFTPEEEAEWRALPPENRPLPFLPQKFSALRRVPAYAQLVLERYNRCLDLYLCPRAVKHRMNVDPSSLLPQLPPASSLMPFPTSLGMAFLPLTLHAQRIPRPQPLFGFLLPFEDKPNQRLEWSSGSRAAVRVVSVNAAGTFVATGSSDGCLRVFEAKTGRIVAALLLQQQITAAAFHPALPILAVAAAEQLLLVTLDRPLFDSQSLHQLTNAAAAATPKAKKQAPAAATEATAAGEGNGFVSAARRQMEEALELLRVKTALDEELPDLLHTADASVSSGGSSNTDGPYTVDATNGEEAHELTLLLRGVRRAVFLLHDSPILKLKWQHKGGVSWNPRSFFPSTLFAAVYESSDAFSPSERSLAVFTPVSTLPAASSPSAVCMCSASSQPVGDLA</sequence>
<name>A0A1D3D5Y0_9EIME</name>
<proteinExistence type="predicted"/>
<gene>
    <name evidence="9" type="ORF">cyc_01782</name>
</gene>
<protein>
    <submittedName>
        <fullName evidence="9">Ribosome biogenesis protein</fullName>
    </submittedName>
</protein>
<dbReference type="PANTHER" id="PTHR17605:SF0">
    <property type="entry name" value="RIBOSOME BIOGENESIS PROTEIN BOP1"/>
    <property type="match status" value="1"/>
</dbReference>
<dbReference type="Gene3D" id="2.130.10.10">
    <property type="entry name" value="YVTN repeat-like/Quinoprotein amine dehydrogenase"/>
    <property type="match status" value="1"/>
</dbReference>
<dbReference type="InterPro" id="IPR012953">
    <property type="entry name" value="BOP1_N_dom"/>
</dbReference>
<dbReference type="PROSITE" id="PS50082">
    <property type="entry name" value="WD_REPEATS_2"/>
    <property type="match status" value="1"/>
</dbReference>
<dbReference type="GO" id="GO:0070545">
    <property type="term" value="C:PeBoW complex"/>
    <property type="evidence" value="ECO:0007669"/>
    <property type="project" value="TreeGrafter"/>
</dbReference>
<keyword evidence="4 7" id="KW-0853">WD repeat</keyword>
<keyword evidence="3" id="KW-0698">rRNA processing</keyword>
<dbReference type="InterPro" id="IPR028598">
    <property type="entry name" value="BOP1/Erb1"/>
</dbReference>
<keyword evidence="6" id="KW-0539">Nucleus</keyword>
<evidence type="ECO:0000256" key="6">
    <source>
        <dbReference type="ARBA" id="ARBA00023242"/>
    </source>
</evidence>
<dbReference type="InterPro" id="IPR001680">
    <property type="entry name" value="WD40_rpt"/>
</dbReference>
<keyword evidence="5" id="KW-0677">Repeat</keyword>
<keyword evidence="10" id="KW-1185">Reference proteome</keyword>
<dbReference type="InParanoid" id="A0A1D3D5Y0"/>
<organism evidence="9 10">
    <name type="scientific">Cyclospora cayetanensis</name>
    <dbReference type="NCBI Taxonomy" id="88456"/>
    <lineage>
        <taxon>Eukaryota</taxon>
        <taxon>Sar</taxon>
        <taxon>Alveolata</taxon>
        <taxon>Apicomplexa</taxon>
        <taxon>Conoidasida</taxon>
        <taxon>Coccidia</taxon>
        <taxon>Eucoccidiorida</taxon>
        <taxon>Eimeriorina</taxon>
        <taxon>Eimeriidae</taxon>
        <taxon>Cyclospora</taxon>
    </lineage>
</organism>
<feature type="repeat" description="WD" evidence="7">
    <location>
        <begin position="211"/>
        <end position="252"/>
    </location>
</feature>
<dbReference type="Pfam" id="PF08145">
    <property type="entry name" value="BOP1NT"/>
    <property type="match status" value="1"/>
</dbReference>
<dbReference type="SUPFAM" id="SSF50998">
    <property type="entry name" value="Quinoprotein alcohol dehydrogenase-like"/>
    <property type="match status" value="1"/>
</dbReference>
<evidence type="ECO:0000256" key="4">
    <source>
        <dbReference type="ARBA" id="ARBA00022574"/>
    </source>
</evidence>
<dbReference type="PANTHER" id="PTHR17605">
    <property type="entry name" value="RIBOSOME BIOGENESIS PROTEIN BOP1 BLOCK OF PROLIFERATION 1 PROTEIN"/>
    <property type="match status" value="1"/>
</dbReference>
<evidence type="ECO:0000256" key="1">
    <source>
        <dbReference type="ARBA" id="ARBA00004604"/>
    </source>
</evidence>
<dbReference type="AlphaFoldDB" id="A0A1D3D5Y0"/>
<evidence type="ECO:0000313" key="9">
    <source>
        <dbReference type="EMBL" id="OEH78862.1"/>
    </source>
</evidence>
<dbReference type="VEuPathDB" id="ToxoDB:LOC34618733"/>
<dbReference type="EMBL" id="JROU02000593">
    <property type="protein sequence ID" value="OEH78862.1"/>
    <property type="molecule type" value="Genomic_DNA"/>
</dbReference>
<feature type="domain" description="BOP1 N-terminal" evidence="8">
    <location>
        <begin position="1"/>
        <end position="170"/>
    </location>
</feature>
<dbReference type="InterPro" id="IPR015943">
    <property type="entry name" value="WD40/YVTN_repeat-like_dom_sf"/>
</dbReference>
<dbReference type="GO" id="GO:0000463">
    <property type="term" value="P:maturation of LSU-rRNA from tricistronic rRNA transcript (SSU-rRNA, 5.8S rRNA, LSU-rRNA)"/>
    <property type="evidence" value="ECO:0007669"/>
    <property type="project" value="TreeGrafter"/>
</dbReference>
<keyword evidence="2" id="KW-0690">Ribosome biogenesis</keyword>
<evidence type="ECO:0000313" key="10">
    <source>
        <dbReference type="Proteomes" id="UP000095192"/>
    </source>
</evidence>
<evidence type="ECO:0000256" key="2">
    <source>
        <dbReference type="ARBA" id="ARBA00022517"/>
    </source>
</evidence>
<evidence type="ECO:0000256" key="5">
    <source>
        <dbReference type="ARBA" id="ARBA00022737"/>
    </source>
</evidence>
<dbReference type="SMART" id="SM01035">
    <property type="entry name" value="BOP1NT"/>
    <property type="match status" value="1"/>
</dbReference>
<evidence type="ECO:0000259" key="8">
    <source>
        <dbReference type="SMART" id="SM01035"/>
    </source>
</evidence>
<dbReference type="GO" id="GO:0043021">
    <property type="term" value="F:ribonucleoprotein complex binding"/>
    <property type="evidence" value="ECO:0007669"/>
    <property type="project" value="TreeGrafter"/>
</dbReference>
<evidence type="ECO:0000256" key="3">
    <source>
        <dbReference type="ARBA" id="ARBA00022552"/>
    </source>
</evidence>
<comment type="caution">
    <text evidence="9">The sequence shown here is derived from an EMBL/GenBank/DDBJ whole genome shotgun (WGS) entry which is preliminary data.</text>
</comment>
<reference evidence="9 10" key="1">
    <citation type="journal article" date="2016" name="BMC Genomics">
        <title>Comparative genomics reveals Cyclospora cayetanensis possesses coccidia-like metabolism and invasion components but unique surface antigens.</title>
        <authorList>
            <person name="Liu S."/>
            <person name="Wang L."/>
            <person name="Zheng H."/>
            <person name="Xu Z."/>
            <person name="Roellig D.M."/>
            <person name="Li N."/>
            <person name="Frace M.A."/>
            <person name="Tang K."/>
            <person name="Arrowood M.J."/>
            <person name="Moss D.M."/>
            <person name="Zhang L."/>
            <person name="Feng Y."/>
            <person name="Xiao L."/>
        </authorList>
    </citation>
    <scope>NUCLEOTIDE SEQUENCE [LARGE SCALE GENOMIC DNA]</scope>
    <source>
        <strain evidence="9 10">CHN_HEN01</strain>
    </source>
</reference>
<evidence type="ECO:0000256" key="7">
    <source>
        <dbReference type="PROSITE-ProRule" id="PRU00221"/>
    </source>
</evidence>
<comment type="subcellular location">
    <subcellularLocation>
        <location evidence="1">Nucleus</location>
        <location evidence="1">Nucleolus</location>
    </subcellularLocation>
</comment>
<dbReference type="Proteomes" id="UP000095192">
    <property type="component" value="Unassembled WGS sequence"/>
</dbReference>
<dbReference type="VEuPathDB" id="ToxoDB:cyc_01782"/>
<dbReference type="InterPro" id="IPR011047">
    <property type="entry name" value="Quinoprotein_ADH-like_sf"/>
</dbReference>